<feature type="domain" description="Galactosyltransferase C-terminal" evidence="5">
    <location>
        <begin position="152"/>
        <end position="213"/>
    </location>
</feature>
<dbReference type="EMBL" id="JAELXS010000001">
    <property type="protein sequence ID" value="MBJ6120839.1"/>
    <property type="molecule type" value="Genomic_DNA"/>
</dbReference>
<dbReference type="Proteomes" id="UP000640426">
    <property type="component" value="Unassembled WGS sequence"/>
</dbReference>
<dbReference type="PANTHER" id="PTHR43179">
    <property type="entry name" value="RHAMNOSYLTRANSFERASE WBBL"/>
    <property type="match status" value="1"/>
</dbReference>
<keyword evidence="2" id="KW-0328">Glycosyltransferase</keyword>
<comment type="similarity">
    <text evidence="1">Belongs to the glycosyltransferase 2 family.</text>
</comment>
<dbReference type="Pfam" id="PF00535">
    <property type="entry name" value="Glycos_transf_2"/>
    <property type="match status" value="1"/>
</dbReference>
<dbReference type="Pfam" id="PF02709">
    <property type="entry name" value="Glyco_transf_7C"/>
    <property type="match status" value="1"/>
</dbReference>
<sequence>MNAVSVVTLAGGRPDHLYNLVLGLGRQTQLPVELIVAVMQDEPYALPDAPFPVRQMMMAAPELALAAARNAAARATTGDAIVFLDMDCIPTPTLIADYARRLDELDGLLMGEVMYLPGGATQHDWSYDAFADVAVRHSDRQGPPADGIQICADYRCFWSLNFAMRRATFLASGGFDERYVGYGGEDTDYGKTIDQAGIPIAWIKGGLAYHQYHPHHMPPVHHLDSVVRNAELFESKWGYRTMGHWLHAFALMGLVDQAPGRPIRILRRPDAEDLALTGQQSHQPYANTASVIRILEARVAA</sequence>
<evidence type="ECO:0000256" key="1">
    <source>
        <dbReference type="ARBA" id="ARBA00006739"/>
    </source>
</evidence>
<evidence type="ECO:0000256" key="2">
    <source>
        <dbReference type="ARBA" id="ARBA00022676"/>
    </source>
</evidence>
<dbReference type="Gene3D" id="3.90.550.10">
    <property type="entry name" value="Spore Coat Polysaccharide Biosynthesis Protein SpsA, Chain A"/>
    <property type="match status" value="1"/>
</dbReference>
<reference evidence="7" key="1">
    <citation type="submission" date="2020-12" db="EMBL/GenBank/DDBJ databases">
        <title>Hymenobacter sp.</title>
        <authorList>
            <person name="Kim M.K."/>
        </authorList>
    </citation>
    <scope>NUCLEOTIDE SEQUENCE [LARGE SCALE GENOMIC DNA]</scope>
    <source>
        <strain evidence="7">BT553</strain>
    </source>
</reference>
<dbReference type="PANTHER" id="PTHR43179:SF12">
    <property type="entry name" value="GALACTOFURANOSYLTRANSFERASE GLFT2"/>
    <property type="match status" value="1"/>
</dbReference>
<dbReference type="InterPro" id="IPR001173">
    <property type="entry name" value="Glyco_trans_2-like"/>
</dbReference>
<dbReference type="RefSeq" id="WP_199035001.1">
    <property type="nucleotide sequence ID" value="NZ_JAELXS010000001.1"/>
</dbReference>
<evidence type="ECO:0000256" key="3">
    <source>
        <dbReference type="ARBA" id="ARBA00022679"/>
    </source>
</evidence>
<keyword evidence="3" id="KW-0808">Transferase</keyword>
<gene>
    <name evidence="6" type="ORF">JAO74_03420</name>
</gene>
<name>A0ABS0XLD3_9SPHN</name>
<dbReference type="InterPro" id="IPR027791">
    <property type="entry name" value="Galactosyl_T_C"/>
</dbReference>
<feature type="domain" description="Glycosyltransferase 2-like" evidence="4">
    <location>
        <begin position="64"/>
        <end position="124"/>
    </location>
</feature>
<keyword evidence="7" id="KW-1185">Reference proteome</keyword>
<evidence type="ECO:0000259" key="5">
    <source>
        <dbReference type="Pfam" id="PF02709"/>
    </source>
</evidence>
<evidence type="ECO:0000313" key="6">
    <source>
        <dbReference type="EMBL" id="MBJ6120839.1"/>
    </source>
</evidence>
<comment type="caution">
    <text evidence="6">The sequence shown here is derived from an EMBL/GenBank/DDBJ whole genome shotgun (WGS) entry which is preliminary data.</text>
</comment>
<evidence type="ECO:0000313" key="7">
    <source>
        <dbReference type="Proteomes" id="UP000640426"/>
    </source>
</evidence>
<proteinExistence type="inferred from homology"/>
<dbReference type="InterPro" id="IPR029044">
    <property type="entry name" value="Nucleotide-diphossugar_trans"/>
</dbReference>
<protein>
    <submittedName>
        <fullName evidence="6">Glycosyltransferase</fullName>
    </submittedName>
</protein>
<evidence type="ECO:0000259" key="4">
    <source>
        <dbReference type="Pfam" id="PF00535"/>
    </source>
</evidence>
<accession>A0ABS0XLD3</accession>
<organism evidence="6 7">
    <name type="scientific">Sphingomonas mollis</name>
    <dbReference type="NCBI Taxonomy" id="2795726"/>
    <lineage>
        <taxon>Bacteria</taxon>
        <taxon>Pseudomonadati</taxon>
        <taxon>Pseudomonadota</taxon>
        <taxon>Alphaproteobacteria</taxon>
        <taxon>Sphingomonadales</taxon>
        <taxon>Sphingomonadaceae</taxon>
        <taxon>Sphingomonas</taxon>
    </lineage>
</organism>
<dbReference type="SUPFAM" id="SSF53448">
    <property type="entry name" value="Nucleotide-diphospho-sugar transferases"/>
    <property type="match status" value="1"/>
</dbReference>